<protein>
    <submittedName>
        <fullName evidence="7">MFS transporter</fullName>
    </submittedName>
</protein>
<evidence type="ECO:0000256" key="2">
    <source>
        <dbReference type="ARBA" id="ARBA00022692"/>
    </source>
</evidence>
<feature type="transmembrane region" description="Helical" evidence="5">
    <location>
        <begin position="230"/>
        <end position="253"/>
    </location>
</feature>
<evidence type="ECO:0000256" key="1">
    <source>
        <dbReference type="ARBA" id="ARBA00004651"/>
    </source>
</evidence>
<feature type="transmembrane region" description="Helical" evidence="5">
    <location>
        <begin position="198"/>
        <end position="224"/>
    </location>
</feature>
<dbReference type="PANTHER" id="PTHR23527">
    <property type="entry name" value="BLL3282 PROTEIN"/>
    <property type="match status" value="1"/>
</dbReference>
<dbReference type="STRING" id="1618207.UM93_07900"/>
<feature type="transmembrane region" description="Helical" evidence="5">
    <location>
        <begin position="265"/>
        <end position="287"/>
    </location>
</feature>
<name>A0A0D4BZ90_9MICC</name>
<dbReference type="InterPro" id="IPR011701">
    <property type="entry name" value="MFS"/>
</dbReference>
<feature type="transmembrane region" description="Helical" evidence="5">
    <location>
        <begin position="34"/>
        <end position="59"/>
    </location>
</feature>
<dbReference type="Proteomes" id="UP000061839">
    <property type="component" value="Chromosome"/>
</dbReference>
<organism evidence="7 8">
    <name type="scientific">Psychromicrobium lacuslunae</name>
    <dbReference type="NCBI Taxonomy" id="1618207"/>
    <lineage>
        <taxon>Bacteria</taxon>
        <taxon>Bacillati</taxon>
        <taxon>Actinomycetota</taxon>
        <taxon>Actinomycetes</taxon>
        <taxon>Micrococcales</taxon>
        <taxon>Micrococcaceae</taxon>
        <taxon>Psychromicrobium</taxon>
    </lineage>
</organism>
<dbReference type="OrthoDB" id="8628659at2"/>
<keyword evidence="3 5" id="KW-1133">Transmembrane helix</keyword>
<evidence type="ECO:0000313" key="7">
    <source>
        <dbReference type="EMBL" id="AJT41460.1"/>
    </source>
</evidence>
<comment type="subcellular location">
    <subcellularLocation>
        <location evidence="1">Cell membrane</location>
        <topology evidence="1">Multi-pass membrane protein</topology>
    </subcellularLocation>
</comment>
<accession>A0A0D4BZ90</accession>
<dbReference type="InterPro" id="IPR036259">
    <property type="entry name" value="MFS_trans_sf"/>
</dbReference>
<feature type="transmembrane region" description="Helical" evidence="5">
    <location>
        <begin position="66"/>
        <end position="84"/>
    </location>
</feature>
<feature type="domain" description="Major facilitator superfamily (MFS) profile" evidence="6">
    <location>
        <begin position="1"/>
        <end position="376"/>
    </location>
</feature>
<dbReference type="Gene3D" id="1.20.1250.20">
    <property type="entry name" value="MFS general substrate transporter like domains"/>
    <property type="match status" value="2"/>
</dbReference>
<proteinExistence type="predicted"/>
<dbReference type="SUPFAM" id="SSF103473">
    <property type="entry name" value="MFS general substrate transporter"/>
    <property type="match status" value="1"/>
</dbReference>
<feature type="transmembrane region" description="Helical" evidence="5">
    <location>
        <begin position="293"/>
        <end position="314"/>
    </location>
</feature>
<dbReference type="PROSITE" id="PS50850">
    <property type="entry name" value="MFS"/>
    <property type="match status" value="1"/>
</dbReference>
<dbReference type="GO" id="GO:0005886">
    <property type="term" value="C:plasma membrane"/>
    <property type="evidence" value="ECO:0007669"/>
    <property type="project" value="UniProtKB-SubCell"/>
</dbReference>
<dbReference type="PATRIC" id="fig|1618207.4.peg.1598"/>
<evidence type="ECO:0000259" key="6">
    <source>
        <dbReference type="PROSITE" id="PS50850"/>
    </source>
</evidence>
<feature type="transmembrane region" description="Helical" evidence="5">
    <location>
        <begin position="154"/>
        <end position="175"/>
    </location>
</feature>
<dbReference type="KEGG" id="ari:UM93_07900"/>
<evidence type="ECO:0000313" key="8">
    <source>
        <dbReference type="Proteomes" id="UP000061839"/>
    </source>
</evidence>
<dbReference type="GO" id="GO:0022857">
    <property type="term" value="F:transmembrane transporter activity"/>
    <property type="evidence" value="ECO:0007669"/>
    <property type="project" value="InterPro"/>
</dbReference>
<reference evidence="7 8" key="1">
    <citation type="journal article" date="2015" name="Genome Announc.">
        <title>Complete Genome Sequencing of Protease-Producing Novel Arthrobacter sp. Strain IHBB 11108 Using PacBio Single-Molecule Real-Time Sequencing Technology.</title>
        <authorList>
            <person name="Kiran S."/>
            <person name="Swarnkar M.K."/>
            <person name="Pal M."/>
            <person name="Thakur R."/>
            <person name="Tewari R."/>
            <person name="Singh A.K."/>
            <person name="Gulati A."/>
        </authorList>
    </citation>
    <scope>NUCLEOTIDE SEQUENCE [LARGE SCALE GENOMIC DNA]</scope>
    <source>
        <strain evidence="7 8">IHBB 11108</strain>
    </source>
</reference>
<feature type="transmembrane region" description="Helical" evidence="5">
    <location>
        <begin position="335"/>
        <end position="368"/>
    </location>
</feature>
<evidence type="ECO:0000256" key="3">
    <source>
        <dbReference type="ARBA" id="ARBA00022989"/>
    </source>
</evidence>
<dbReference type="PANTHER" id="PTHR23527:SF1">
    <property type="entry name" value="BLL3282 PROTEIN"/>
    <property type="match status" value="1"/>
</dbReference>
<sequence length="386" mass="39791">MLGLAVFAQLSSSIVVNGMAFLIPQLRQQWNLDLVQSGVLVAMPLAGTMLTLVAWGAVLDRIGERLSLAVALAASTVCLIAAAFSESPVLLGGFLFLAGAATGCTNSAGGRVVVGWFPAQQRGLAMGIRQMAQPLGVALASLLLPAVADGFRIQGALGAVAIIAAAATVSCWLGVQNPARRARRAEPSSENPYLGSNFLVRIHLVSAILVIPQFTIWTFSLLWLMNDRQLPAALAGGVIALAQFAGALGRIAVGIWSDRLGSRVLPLRLVSLAAAAALLLLALTDWLNSPWSIALLVVASVITVADNGLAFTSVAEISGPYWSGRALGIQNTGQYLVSAVVPPAIGGLIGLLSFPATFAIVALAPLAATPLVPSRVVEQKASQAAA</sequence>
<dbReference type="HOGENOM" id="CLU_001265_58_1_11"/>
<evidence type="ECO:0000256" key="4">
    <source>
        <dbReference type="ARBA" id="ARBA00023136"/>
    </source>
</evidence>
<gene>
    <name evidence="7" type="ORF">UM93_07900</name>
</gene>
<feature type="transmembrane region" description="Helical" evidence="5">
    <location>
        <begin position="131"/>
        <end position="148"/>
    </location>
</feature>
<dbReference type="InterPro" id="IPR052952">
    <property type="entry name" value="MFS-Transporter"/>
</dbReference>
<dbReference type="Pfam" id="PF07690">
    <property type="entry name" value="MFS_1"/>
    <property type="match status" value="1"/>
</dbReference>
<keyword evidence="2 5" id="KW-0812">Transmembrane</keyword>
<feature type="transmembrane region" description="Helical" evidence="5">
    <location>
        <begin position="90"/>
        <end position="119"/>
    </location>
</feature>
<evidence type="ECO:0000256" key="5">
    <source>
        <dbReference type="SAM" id="Phobius"/>
    </source>
</evidence>
<dbReference type="EMBL" id="CP011005">
    <property type="protein sequence ID" value="AJT41460.1"/>
    <property type="molecule type" value="Genomic_DNA"/>
</dbReference>
<dbReference type="InterPro" id="IPR020846">
    <property type="entry name" value="MFS_dom"/>
</dbReference>
<keyword evidence="8" id="KW-1185">Reference proteome</keyword>
<dbReference type="AlphaFoldDB" id="A0A0D4BZ90"/>
<keyword evidence="4 5" id="KW-0472">Membrane</keyword>